<organism evidence="2 3">
    <name type="scientific">Funneliformis caledonium</name>
    <dbReference type="NCBI Taxonomy" id="1117310"/>
    <lineage>
        <taxon>Eukaryota</taxon>
        <taxon>Fungi</taxon>
        <taxon>Fungi incertae sedis</taxon>
        <taxon>Mucoromycota</taxon>
        <taxon>Glomeromycotina</taxon>
        <taxon>Glomeromycetes</taxon>
        <taxon>Glomerales</taxon>
        <taxon>Glomeraceae</taxon>
        <taxon>Funneliformis</taxon>
    </lineage>
</organism>
<proteinExistence type="predicted"/>
<keyword evidence="3" id="KW-1185">Reference proteome</keyword>
<accession>A0A9N9I0L3</accession>
<dbReference type="AlphaFoldDB" id="A0A9N9I0L3"/>
<feature type="non-terminal residue" evidence="2">
    <location>
        <position position="1"/>
    </location>
</feature>
<dbReference type="Proteomes" id="UP000789570">
    <property type="component" value="Unassembled WGS sequence"/>
</dbReference>
<name>A0A9N9I0L3_9GLOM</name>
<comment type="caution">
    <text evidence="2">The sequence shown here is derived from an EMBL/GenBank/DDBJ whole genome shotgun (WGS) entry which is preliminary data.</text>
</comment>
<feature type="region of interest" description="Disordered" evidence="1">
    <location>
        <begin position="1"/>
        <end position="46"/>
    </location>
</feature>
<evidence type="ECO:0000313" key="3">
    <source>
        <dbReference type="Proteomes" id="UP000789570"/>
    </source>
</evidence>
<reference evidence="2" key="1">
    <citation type="submission" date="2021-06" db="EMBL/GenBank/DDBJ databases">
        <authorList>
            <person name="Kallberg Y."/>
            <person name="Tangrot J."/>
            <person name="Rosling A."/>
        </authorList>
    </citation>
    <scope>NUCLEOTIDE SEQUENCE</scope>
    <source>
        <strain evidence="2">UK204</strain>
    </source>
</reference>
<evidence type="ECO:0000256" key="1">
    <source>
        <dbReference type="SAM" id="MobiDB-lite"/>
    </source>
</evidence>
<sequence>PGDRLGVGECSQMSNRPATSVEQHSRKAYAFHKPDDEHRPGGSGDRLGVGKCCPGSKKFLLACFSKEILLQIGATMISTFQQQKDRLMESARGIADRVKNNRSERKLFLDLQDTYEYNRE</sequence>
<feature type="compositionally biased region" description="Polar residues" evidence="1">
    <location>
        <begin position="11"/>
        <end position="22"/>
    </location>
</feature>
<dbReference type="EMBL" id="CAJVPQ010009415">
    <property type="protein sequence ID" value="CAG8715190.1"/>
    <property type="molecule type" value="Genomic_DNA"/>
</dbReference>
<gene>
    <name evidence="2" type="ORF">FCALED_LOCUS14121</name>
</gene>
<protein>
    <submittedName>
        <fullName evidence="2">361_t:CDS:1</fullName>
    </submittedName>
</protein>
<evidence type="ECO:0000313" key="2">
    <source>
        <dbReference type="EMBL" id="CAG8715190.1"/>
    </source>
</evidence>